<evidence type="ECO:0000313" key="2">
    <source>
        <dbReference type="EMBL" id="MPL61356.1"/>
    </source>
</evidence>
<protein>
    <submittedName>
        <fullName evidence="2">Uncharacterized protein</fullName>
    </submittedName>
</protein>
<sequence length="179" mass="20580">MRVFCAPYAQRARKTSTEDIHAQLLPKGLLCRICKRMDKNRSELFAHFSYDDSLTYEALLEVEEELTREVEQLLQRAGAAHLDFTPLGDALMFQCVFEAHRLYVYRKIALEIAALLPQGVRGRLLCLDKNFESMHVFWLRPGEWQEEERPVPEDPPSGLKTWRIAGSGPQDMTGEEPDA</sequence>
<gene>
    <name evidence="2" type="ORF">SDC9_06927</name>
</gene>
<evidence type="ECO:0000256" key="1">
    <source>
        <dbReference type="SAM" id="MobiDB-lite"/>
    </source>
</evidence>
<dbReference type="AlphaFoldDB" id="A0A644T382"/>
<dbReference type="EMBL" id="VSSQ01000014">
    <property type="protein sequence ID" value="MPL61356.1"/>
    <property type="molecule type" value="Genomic_DNA"/>
</dbReference>
<proteinExistence type="predicted"/>
<feature type="region of interest" description="Disordered" evidence="1">
    <location>
        <begin position="145"/>
        <end position="179"/>
    </location>
</feature>
<reference evidence="2" key="1">
    <citation type="submission" date="2019-08" db="EMBL/GenBank/DDBJ databases">
        <authorList>
            <person name="Kucharzyk K."/>
            <person name="Murdoch R.W."/>
            <person name="Higgins S."/>
            <person name="Loffler F."/>
        </authorList>
    </citation>
    <scope>NUCLEOTIDE SEQUENCE</scope>
</reference>
<accession>A0A644T382</accession>
<organism evidence="2">
    <name type="scientific">bioreactor metagenome</name>
    <dbReference type="NCBI Taxonomy" id="1076179"/>
    <lineage>
        <taxon>unclassified sequences</taxon>
        <taxon>metagenomes</taxon>
        <taxon>ecological metagenomes</taxon>
    </lineage>
</organism>
<comment type="caution">
    <text evidence="2">The sequence shown here is derived from an EMBL/GenBank/DDBJ whole genome shotgun (WGS) entry which is preliminary data.</text>
</comment>
<name>A0A644T382_9ZZZZ</name>